<feature type="compositionally biased region" description="Basic and acidic residues" evidence="5">
    <location>
        <begin position="1"/>
        <end position="11"/>
    </location>
</feature>
<dbReference type="SMART" id="SM00185">
    <property type="entry name" value="ARM"/>
    <property type="match status" value="5"/>
</dbReference>
<dbReference type="PANTHER" id="PTHR23316">
    <property type="entry name" value="IMPORTIN ALPHA"/>
    <property type="match status" value="1"/>
</dbReference>
<dbReference type="InterPro" id="IPR011989">
    <property type="entry name" value="ARM-like"/>
</dbReference>
<proteinExistence type="inferred from homology"/>
<evidence type="ECO:0000313" key="7">
    <source>
        <dbReference type="Proteomes" id="UP000265703"/>
    </source>
</evidence>
<feature type="compositionally biased region" description="Pro residues" evidence="5">
    <location>
        <begin position="19"/>
        <end position="30"/>
    </location>
</feature>
<protein>
    <submittedName>
        <fullName evidence="6">Armadillo-type protein</fullName>
    </submittedName>
</protein>
<evidence type="ECO:0000256" key="5">
    <source>
        <dbReference type="SAM" id="MobiDB-lite"/>
    </source>
</evidence>
<dbReference type="EMBL" id="QKYT01000187">
    <property type="protein sequence ID" value="RIA90219.1"/>
    <property type="molecule type" value="Genomic_DNA"/>
</dbReference>
<dbReference type="InterPro" id="IPR016024">
    <property type="entry name" value="ARM-type_fold"/>
</dbReference>
<feature type="region of interest" description="Disordered" evidence="5">
    <location>
        <begin position="1"/>
        <end position="47"/>
    </location>
</feature>
<feature type="repeat" description="ARM" evidence="4">
    <location>
        <begin position="195"/>
        <end position="223"/>
    </location>
</feature>
<dbReference type="Gene3D" id="1.25.10.10">
    <property type="entry name" value="Leucine-rich Repeat Variant"/>
    <property type="match status" value="1"/>
</dbReference>
<keyword evidence="3" id="KW-0653">Protein transport</keyword>
<accession>A0A397SYV9</accession>
<dbReference type="PROSITE" id="PS50176">
    <property type="entry name" value="ARM_REPEAT"/>
    <property type="match status" value="2"/>
</dbReference>
<evidence type="ECO:0000256" key="2">
    <source>
        <dbReference type="ARBA" id="ARBA00022448"/>
    </source>
</evidence>
<dbReference type="Proteomes" id="UP000265703">
    <property type="component" value="Unassembled WGS sequence"/>
</dbReference>
<evidence type="ECO:0000256" key="1">
    <source>
        <dbReference type="ARBA" id="ARBA00010394"/>
    </source>
</evidence>
<evidence type="ECO:0000313" key="6">
    <source>
        <dbReference type="EMBL" id="RIA90219.1"/>
    </source>
</evidence>
<reference evidence="6 7" key="1">
    <citation type="submission" date="2018-06" db="EMBL/GenBank/DDBJ databases">
        <title>Comparative genomics reveals the genomic features of Rhizophagus irregularis, R. cerebriforme, R. diaphanum and Gigaspora rosea, and their symbiotic lifestyle signature.</title>
        <authorList>
            <person name="Morin E."/>
            <person name="San Clemente H."/>
            <person name="Chen E.C.H."/>
            <person name="De La Providencia I."/>
            <person name="Hainaut M."/>
            <person name="Kuo A."/>
            <person name="Kohler A."/>
            <person name="Murat C."/>
            <person name="Tang N."/>
            <person name="Roy S."/>
            <person name="Loubradou J."/>
            <person name="Henrissat B."/>
            <person name="Grigoriev I.V."/>
            <person name="Corradi N."/>
            <person name="Roux C."/>
            <person name="Martin F.M."/>
        </authorList>
    </citation>
    <scope>NUCLEOTIDE SEQUENCE [LARGE SCALE GENOMIC DNA]</scope>
    <source>
        <strain evidence="6 7">DAOM 227022</strain>
    </source>
</reference>
<keyword evidence="2" id="KW-0813">Transport</keyword>
<evidence type="ECO:0000256" key="4">
    <source>
        <dbReference type="PROSITE-ProRule" id="PRU00259"/>
    </source>
</evidence>
<name>A0A397SYV9_9GLOM</name>
<dbReference type="OrthoDB" id="29145at2759"/>
<comment type="caution">
    <text evidence="6">The sequence shown here is derived from an EMBL/GenBank/DDBJ whole genome shotgun (WGS) entry which is preliminary data.</text>
</comment>
<dbReference type="GO" id="GO:0015031">
    <property type="term" value="P:protein transport"/>
    <property type="evidence" value="ECO:0007669"/>
    <property type="project" value="UniProtKB-KW"/>
</dbReference>
<sequence>MDFTNNKDKIENAFSFEPSSPPKQPAPPSPTAVHKAKYKRNSLPRNPEEVRRRRIELDAQVRKKQREQLISAKRFKHHLEEYRDDDEAGISIQIIKFLNVSRDTRLSSLQDLSKFLVDPPDNLKQFVIEGNCIEILIVHIAAGPKEFVHKALAAVPYLISFLERENISLQDQAAWAIGNIAIESPEYRELLRKNGVLIPLINLLDYKDINLVQTACFALSNLARAPNAGLDEFFAAGIDKHLLRHLKTDEVFVSEVAWVLTYITSDSDNKYTTQLLNEGLAPLLVKHMRPLLDHGPLALPLIRTFGNIASGPDENTDILIQQPNFLPTMLEFVQSDCSRRPDVLVKVFDAGFIPILSNIATHSNFDIRKEAAYGLINIASHGVEFMRSLPHQELLPGFLEYVRSQDFDLIRLGLGYIEMLLTQVQNGKQLMENMQGIDALESVILIDDQSLHNSASRLMDQYFGEEISNEMQQIEETA</sequence>
<comment type="similarity">
    <text evidence="1">Belongs to the importin alpha family.</text>
</comment>
<evidence type="ECO:0000256" key="3">
    <source>
        <dbReference type="ARBA" id="ARBA00022927"/>
    </source>
</evidence>
<dbReference type="SUPFAM" id="SSF48371">
    <property type="entry name" value="ARM repeat"/>
    <property type="match status" value="1"/>
</dbReference>
<keyword evidence="7" id="KW-1185">Reference proteome</keyword>
<feature type="repeat" description="ARM" evidence="4">
    <location>
        <begin position="153"/>
        <end position="195"/>
    </location>
</feature>
<gene>
    <name evidence="6" type="ORF">C1645_693730</name>
</gene>
<dbReference type="Pfam" id="PF00514">
    <property type="entry name" value="Arm"/>
    <property type="match status" value="2"/>
</dbReference>
<dbReference type="STRING" id="658196.A0A397SYV9"/>
<organism evidence="6 7">
    <name type="scientific">Glomus cerebriforme</name>
    <dbReference type="NCBI Taxonomy" id="658196"/>
    <lineage>
        <taxon>Eukaryota</taxon>
        <taxon>Fungi</taxon>
        <taxon>Fungi incertae sedis</taxon>
        <taxon>Mucoromycota</taxon>
        <taxon>Glomeromycotina</taxon>
        <taxon>Glomeromycetes</taxon>
        <taxon>Glomerales</taxon>
        <taxon>Glomeraceae</taxon>
        <taxon>Glomus</taxon>
    </lineage>
</organism>
<dbReference type="InterPro" id="IPR000225">
    <property type="entry name" value="Armadillo"/>
</dbReference>
<dbReference type="AlphaFoldDB" id="A0A397SYV9"/>